<evidence type="ECO:0000313" key="1">
    <source>
        <dbReference type="EMBL" id="TGN63308.1"/>
    </source>
</evidence>
<gene>
    <name evidence="1" type="ORF">EXE59_04620</name>
</gene>
<dbReference type="AlphaFoldDB" id="A0A4Z1CDP2"/>
<proteinExistence type="predicted"/>
<name>A0A4Z1CDP2_9ACTN</name>
<sequence>MLGHHRVREDDRDHPGTLEVFDIRVVDEPPPAYADPAPRACRWHLWHRWERRWVDARTTYVSCGACGRLPSPTIFEPPVP</sequence>
<dbReference type="RefSeq" id="WP_135837846.1">
    <property type="nucleotide sequence ID" value="NZ_SRRO01000001.1"/>
</dbReference>
<comment type="caution">
    <text evidence="1">The sequence shown here is derived from an EMBL/GenBank/DDBJ whole genome shotgun (WGS) entry which is preliminary data.</text>
</comment>
<dbReference type="Proteomes" id="UP000297496">
    <property type="component" value="Unassembled WGS sequence"/>
</dbReference>
<protein>
    <submittedName>
        <fullName evidence="1">Uncharacterized protein</fullName>
    </submittedName>
</protein>
<organism evidence="1 2">
    <name type="scientific">Nocardioides eburneiflavus</name>
    <dbReference type="NCBI Taxonomy" id="2518372"/>
    <lineage>
        <taxon>Bacteria</taxon>
        <taxon>Bacillati</taxon>
        <taxon>Actinomycetota</taxon>
        <taxon>Actinomycetes</taxon>
        <taxon>Propionibacteriales</taxon>
        <taxon>Nocardioidaceae</taxon>
        <taxon>Nocardioides</taxon>
    </lineage>
</organism>
<reference evidence="1 2" key="1">
    <citation type="submission" date="2019-04" db="EMBL/GenBank/DDBJ databases">
        <title>Three New Species of Nocardioides, Nocardioides euryhalodurans sp. nov., Nocardioides seonyuensis sp. nov. and Nocardioides eburneoflavus sp. nov. Isolated from Soil.</title>
        <authorList>
            <person name="Roh S.G."/>
            <person name="Lee C."/>
            <person name="Kim M.-K."/>
            <person name="Kim S.B."/>
        </authorList>
    </citation>
    <scope>NUCLEOTIDE SEQUENCE [LARGE SCALE GENOMIC DNA]</scope>
    <source>
        <strain evidence="1 2">MMS17-SY213</strain>
    </source>
</reference>
<accession>A0A4Z1CDP2</accession>
<evidence type="ECO:0000313" key="2">
    <source>
        <dbReference type="Proteomes" id="UP000297496"/>
    </source>
</evidence>
<keyword evidence="2" id="KW-1185">Reference proteome</keyword>
<dbReference type="EMBL" id="SRRO01000001">
    <property type="protein sequence ID" value="TGN63308.1"/>
    <property type="molecule type" value="Genomic_DNA"/>
</dbReference>